<reference evidence="2 3" key="1">
    <citation type="submission" date="2024-03" db="EMBL/GenBank/DDBJ databases">
        <title>Genome-scale model development and genomic sequencing of the oleaginous clade Lipomyces.</title>
        <authorList>
            <consortium name="Lawrence Berkeley National Laboratory"/>
            <person name="Czajka J.J."/>
            <person name="Han Y."/>
            <person name="Kim J."/>
            <person name="Mondo S.J."/>
            <person name="Hofstad B.A."/>
            <person name="Robles A."/>
            <person name="Haridas S."/>
            <person name="Riley R."/>
            <person name="LaButti K."/>
            <person name="Pangilinan J."/>
            <person name="Andreopoulos W."/>
            <person name="Lipzen A."/>
            <person name="Yan J."/>
            <person name="Wang M."/>
            <person name="Ng V."/>
            <person name="Grigoriev I.V."/>
            <person name="Spatafora J.W."/>
            <person name="Magnuson J.K."/>
            <person name="Baker S.E."/>
            <person name="Pomraning K.R."/>
        </authorList>
    </citation>
    <scope>NUCLEOTIDE SEQUENCE [LARGE SCALE GENOMIC DNA]</scope>
    <source>
        <strain evidence="2 3">Phaff 52-87</strain>
    </source>
</reference>
<evidence type="ECO:0000313" key="2">
    <source>
        <dbReference type="EMBL" id="KAK7205016.1"/>
    </source>
</evidence>
<dbReference type="NCBIfam" id="TIGR04336">
    <property type="entry name" value="AmmeMemoSam_B"/>
    <property type="match status" value="1"/>
</dbReference>
<dbReference type="CDD" id="cd07361">
    <property type="entry name" value="MEMO_like"/>
    <property type="match status" value="1"/>
</dbReference>
<dbReference type="RefSeq" id="XP_064768049.1">
    <property type="nucleotide sequence ID" value="XM_064911112.1"/>
</dbReference>
<dbReference type="PANTHER" id="PTHR11060">
    <property type="entry name" value="PROTEIN MEMO1"/>
    <property type="match status" value="1"/>
</dbReference>
<comment type="caution">
    <text evidence="2">The sequence shown here is derived from an EMBL/GenBank/DDBJ whole genome shotgun (WGS) entry which is preliminary data.</text>
</comment>
<comment type="similarity">
    <text evidence="1">Belongs to the MEMO1 family.</text>
</comment>
<dbReference type="GeneID" id="90036624"/>
<dbReference type="HAMAP" id="MF_00055">
    <property type="entry name" value="MEMO1"/>
    <property type="match status" value="1"/>
</dbReference>
<dbReference type="InterPro" id="IPR002737">
    <property type="entry name" value="MEMO1_fam"/>
</dbReference>
<sequence length="338" mass="37221">MKRRATHAGSWYLGDGDDLDIQLTEFLDNVPSASTEHGPFPVPGARIIIAPHAGYSYSGPTAAWAYKAWDVSGLKRVFLLGPSHHVYLKSCALSQCTEYETPLGNIPIDTETIEKLHKGGEFQMMSKSTDEDEHSLEMHLPYIYKILSSSKEGMRPLVPIMVGSLSAKMEREFGEILGPYLADPANGFVVSSDFCHWGSRFGFTNYVEDADCSRVRSLSGSNQISSDMPIYKSIEIMDYKGMEVASRGSHAEWTTYLSRTKNTICGRHPIGVVIAGIEALREAGVGESDDKSTAEPAGEEDAQKDQFGKIYWVQYNQSSHCKRLSDSSVSYASGFAKA</sequence>
<accession>A0ABR1F5A8</accession>
<dbReference type="EMBL" id="JBBJBU010000006">
    <property type="protein sequence ID" value="KAK7205016.1"/>
    <property type="molecule type" value="Genomic_DNA"/>
</dbReference>
<keyword evidence="3" id="KW-1185">Reference proteome</keyword>
<gene>
    <name evidence="2" type="ORF">BZA70DRAFT_267561</name>
</gene>
<dbReference type="PANTHER" id="PTHR11060:SF0">
    <property type="entry name" value="PROTEIN MEMO1"/>
    <property type="match status" value="1"/>
</dbReference>
<protein>
    <submittedName>
        <fullName evidence="2">MEMO1 family</fullName>
    </submittedName>
</protein>
<dbReference type="Gene3D" id="3.40.830.10">
    <property type="entry name" value="LigB-like"/>
    <property type="match status" value="1"/>
</dbReference>
<evidence type="ECO:0000313" key="3">
    <source>
        <dbReference type="Proteomes" id="UP001498771"/>
    </source>
</evidence>
<name>A0ABR1F5A8_9ASCO</name>
<evidence type="ECO:0000256" key="1">
    <source>
        <dbReference type="ARBA" id="ARBA00006315"/>
    </source>
</evidence>
<dbReference type="Proteomes" id="UP001498771">
    <property type="component" value="Unassembled WGS sequence"/>
</dbReference>
<organism evidence="2 3">
    <name type="scientific">Myxozyma melibiosi</name>
    <dbReference type="NCBI Taxonomy" id="54550"/>
    <lineage>
        <taxon>Eukaryota</taxon>
        <taxon>Fungi</taxon>
        <taxon>Dikarya</taxon>
        <taxon>Ascomycota</taxon>
        <taxon>Saccharomycotina</taxon>
        <taxon>Lipomycetes</taxon>
        <taxon>Lipomycetales</taxon>
        <taxon>Lipomycetaceae</taxon>
        <taxon>Myxozyma</taxon>
    </lineage>
</organism>
<dbReference type="Pfam" id="PF01875">
    <property type="entry name" value="Memo"/>
    <property type="match status" value="1"/>
</dbReference>
<proteinExistence type="inferred from homology"/>